<dbReference type="EMBL" id="VITH01000016">
    <property type="protein sequence ID" value="TWA77024.1"/>
    <property type="molecule type" value="Genomic_DNA"/>
</dbReference>
<organism evidence="1 2">
    <name type="scientific">Azospirillum brasilense</name>
    <dbReference type="NCBI Taxonomy" id="192"/>
    <lineage>
        <taxon>Bacteria</taxon>
        <taxon>Pseudomonadati</taxon>
        <taxon>Pseudomonadota</taxon>
        <taxon>Alphaproteobacteria</taxon>
        <taxon>Rhodospirillales</taxon>
        <taxon>Azospirillaceae</taxon>
        <taxon>Azospirillum</taxon>
    </lineage>
</organism>
<evidence type="ECO:0008006" key="3">
    <source>
        <dbReference type="Google" id="ProtNLM"/>
    </source>
</evidence>
<comment type="caution">
    <text evidence="1">The sequence shown here is derived from an EMBL/GenBank/DDBJ whole genome shotgun (WGS) entry which is preliminary data.</text>
</comment>
<proteinExistence type="predicted"/>
<dbReference type="Proteomes" id="UP000318529">
    <property type="component" value="Unassembled WGS sequence"/>
</dbReference>
<sequence>MKYSLKPGRNIYIFCMPRGRTGGPEALHQLGSVLRGLGHNAFMVYVACEIPELQKKKTADDLWNVYEFKSVDDPVVPDYVKYGVPYTFEVVDSPDNIMVLPEVWSYWLQFGENLQKYFWWLSYDNALSFVHAAGGWGNFQNHNCRHLTQSEHAKVSLRSHGIGEVYPLFDFIGSNYFVPSPADKRDNRILYNHKGAAPAEKLAELAPEFLWQPLIGLTSQEVWSFFRTSKLYMDFGYHPGKDRMPREAAVSGCCVITGMRGAAQHFEDISIPGKYKVANPDQDAERVIALVRDIMENFEDHTASFEYYRRKIMSEREEFFLQVRNLF</sequence>
<reference evidence="1 2" key="1">
    <citation type="submission" date="2019-06" db="EMBL/GenBank/DDBJ databases">
        <title>Genomic Encyclopedia of Type Strains, Phase IV (KMG-V): Genome sequencing to study the core and pangenomes of soil and plant-associated prokaryotes.</title>
        <authorList>
            <person name="Whitman W."/>
        </authorList>
    </citation>
    <scope>NUCLEOTIDE SEQUENCE [LARGE SCALE GENOMIC DNA]</scope>
    <source>
        <strain evidence="1 2">BR 11650</strain>
    </source>
</reference>
<name>A0A560BWN3_AZOBR</name>
<protein>
    <recommendedName>
        <fullName evidence="3">Glycosyltransferase family 1 protein</fullName>
    </recommendedName>
</protein>
<dbReference type="RefSeq" id="WP_145689623.1">
    <property type="nucleotide sequence ID" value="NZ_VITH01000016.1"/>
</dbReference>
<accession>A0A560BWN3</accession>
<evidence type="ECO:0000313" key="2">
    <source>
        <dbReference type="Proteomes" id="UP000318529"/>
    </source>
</evidence>
<gene>
    <name evidence="1" type="ORF">FBZ83_11616</name>
</gene>
<dbReference type="AlphaFoldDB" id="A0A560BWN3"/>
<evidence type="ECO:0000313" key="1">
    <source>
        <dbReference type="EMBL" id="TWA77024.1"/>
    </source>
</evidence>